<evidence type="ECO:0000256" key="4">
    <source>
        <dbReference type="ARBA" id="ARBA00022968"/>
    </source>
</evidence>
<protein>
    <recommendedName>
        <fullName evidence="9">Hexosyltransferase</fullName>
    </recommendedName>
</protein>
<keyword evidence="4" id="KW-0735">Signal-anchor</keyword>
<gene>
    <name evidence="8" type="ORF">APAL1065_LOCUS13549</name>
</gene>
<dbReference type="EMBL" id="HBHT01020205">
    <property type="protein sequence ID" value="CAD9969196.1"/>
    <property type="molecule type" value="Transcribed_RNA"/>
</dbReference>
<accession>A0A7S3DQ95</accession>
<dbReference type="PANTHER" id="PTHR23033">
    <property type="entry name" value="BETA1,3-GALACTOSYLTRANSFERASE"/>
    <property type="match status" value="1"/>
</dbReference>
<evidence type="ECO:0008006" key="9">
    <source>
        <dbReference type="Google" id="ProtNLM"/>
    </source>
</evidence>
<dbReference type="Gene3D" id="3.90.550.50">
    <property type="match status" value="1"/>
</dbReference>
<evidence type="ECO:0000256" key="6">
    <source>
        <dbReference type="ARBA" id="ARBA00023136"/>
    </source>
</evidence>
<name>A0A7S3DQ95_9STRA</name>
<evidence type="ECO:0000256" key="7">
    <source>
        <dbReference type="SAM" id="MobiDB-lite"/>
    </source>
</evidence>
<evidence type="ECO:0000256" key="2">
    <source>
        <dbReference type="ARBA" id="ARBA00006462"/>
    </source>
</evidence>
<evidence type="ECO:0000256" key="3">
    <source>
        <dbReference type="ARBA" id="ARBA00022692"/>
    </source>
</evidence>
<dbReference type="GO" id="GO:0016020">
    <property type="term" value="C:membrane"/>
    <property type="evidence" value="ECO:0007669"/>
    <property type="project" value="UniProtKB-SubCell"/>
</dbReference>
<evidence type="ECO:0000313" key="8">
    <source>
        <dbReference type="EMBL" id="CAD9969196.1"/>
    </source>
</evidence>
<keyword evidence="5" id="KW-1133">Transmembrane helix</keyword>
<comment type="similarity">
    <text evidence="2">Belongs to the glycosyltransferase 31 family. Beta3-Gal-T subfamily.</text>
</comment>
<keyword evidence="3" id="KW-0812">Transmembrane</keyword>
<dbReference type="InterPro" id="IPR026050">
    <property type="entry name" value="C1GALT1/C1GALT1_chp1"/>
</dbReference>
<dbReference type="AlphaFoldDB" id="A0A7S3DQ95"/>
<evidence type="ECO:0000256" key="1">
    <source>
        <dbReference type="ARBA" id="ARBA00004606"/>
    </source>
</evidence>
<comment type="subcellular location">
    <subcellularLocation>
        <location evidence="1">Membrane</location>
        <topology evidence="1">Single-pass type II membrane protein</topology>
    </subcellularLocation>
</comment>
<dbReference type="GO" id="GO:0016263">
    <property type="term" value="F:glycoprotein-N-acetylgalactosamine 3-beta-galactosyltransferase activity"/>
    <property type="evidence" value="ECO:0007669"/>
    <property type="project" value="TreeGrafter"/>
</dbReference>
<organism evidence="8">
    <name type="scientific">Entomoneis paludosa</name>
    <dbReference type="NCBI Taxonomy" id="265537"/>
    <lineage>
        <taxon>Eukaryota</taxon>
        <taxon>Sar</taxon>
        <taxon>Stramenopiles</taxon>
        <taxon>Ochrophyta</taxon>
        <taxon>Bacillariophyta</taxon>
        <taxon>Bacillariophyceae</taxon>
        <taxon>Bacillariophycidae</taxon>
        <taxon>Entomoneidaceae</taxon>
        <taxon>Entomoneis</taxon>
    </lineage>
</organism>
<reference evidence="8" key="1">
    <citation type="submission" date="2021-01" db="EMBL/GenBank/DDBJ databases">
        <authorList>
            <person name="Corre E."/>
            <person name="Pelletier E."/>
            <person name="Niang G."/>
            <person name="Scheremetjew M."/>
            <person name="Finn R."/>
            <person name="Kale V."/>
            <person name="Holt S."/>
            <person name="Cochrane G."/>
            <person name="Meng A."/>
            <person name="Brown T."/>
            <person name="Cohen L."/>
        </authorList>
    </citation>
    <scope>NUCLEOTIDE SEQUENCE</scope>
    <source>
        <strain evidence="8">CCMP125</strain>
    </source>
</reference>
<feature type="region of interest" description="Disordered" evidence="7">
    <location>
        <begin position="1"/>
        <end position="50"/>
    </location>
</feature>
<proteinExistence type="inferred from homology"/>
<dbReference type="PANTHER" id="PTHR23033:SF14">
    <property type="entry name" value="GLYCOPROTEIN-N-ACETYLGALACTOSAMINE 3-BETA-GALACTOSYLTRANSFERASE 1-RELATED"/>
    <property type="match status" value="1"/>
</dbReference>
<keyword evidence="6" id="KW-0472">Membrane</keyword>
<sequence length="433" mass="49160">MPILEQSAVVDRPKPAKETLSVADTKKTDGQPKSKGQNKAPAESDGEDSVAIPARRELAKPSKPLCDECLKVVEKAKPVDLTYVDMTGGHKEHPHLGAKDVNGQLGYIHDETHLRKNPPKFSMNQDDLKSACSRRDNNYKMLTEQVSVDFAGEKEAMQKLGPENRVKIFCLVYTTEKGHENIPRIRETWGQKCDGFMTASTKSDPSIDAVEIPHEGPEEYDNIWQKVRSMWSYIYDNYYETYDWFHIGGDDYYLLVENLRLYLESEEIRTAANGGTYLPTGTETSQTPLYLGRRFAYMGDMDDIFNSGGSGYTINKAALKTLVVDGIPTHRPHAKTFSEDTMVARLFKKYGIEAYETKDENGGERYMPFMPGHHYGYRMPADKSKDWYAKYSINIKEGKDHCAKHSIAFHYVKQNSMYRLHALLYDLCPPGTA</sequence>
<evidence type="ECO:0000256" key="5">
    <source>
        <dbReference type="ARBA" id="ARBA00022989"/>
    </source>
</evidence>